<organism evidence="1 2">
    <name type="scientific">Araneus ventricosus</name>
    <name type="common">Orbweaver spider</name>
    <name type="synonym">Epeira ventricosa</name>
    <dbReference type="NCBI Taxonomy" id="182803"/>
    <lineage>
        <taxon>Eukaryota</taxon>
        <taxon>Metazoa</taxon>
        <taxon>Ecdysozoa</taxon>
        <taxon>Arthropoda</taxon>
        <taxon>Chelicerata</taxon>
        <taxon>Arachnida</taxon>
        <taxon>Araneae</taxon>
        <taxon>Araneomorphae</taxon>
        <taxon>Entelegynae</taxon>
        <taxon>Araneoidea</taxon>
        <taxon>Araneidae</taxon>
        <taxon>Araneus</taxon>
    </lineage>
</organism>
<keyword evidence="2" id="KW-1185">Reference proteome</keyword>
<dbReference type="EMBL" id="BGPR01021870">
    <property type="protein sequence ID" value="GBN87598.1"/>
    <property type="molecule type" value="Genomic_DNA"/>
</dbReference>
<proteinExistence type="predicted"/>
<name>A0A4Y2SH76_ARAVE</name>
<evidence type="ECO:0000313" key="1">
    <source>
        <dbReference type="EMBL" id="GBN87598.1"/>
    </source>
</evidence>
<gene>
    <name evidence="1" type="ORF">AVEN_211872_1</name>
</gene>
<reference evidence="1 2" key="1">
    <citation type="journal article" date="2019" name="Sci. Rep.">
        <title>Orb-weaving spider Araneus ventricosus genome elucidates the spidroin gene catalogue.</title>
        <authorList>
            <person name="Kono N."/>
            <person name="Nakamura H."/>
            <person name="Ohtoshi R."/>
            <person name="Moran D.A.P."/>
            <person name="Shinohara A."/>
            <person name="Yoshida Y."/>
            <person name="Fujiwara M."/>
            <person name="Mori M."/>
            <person name="Tomita M."/>
            <person name="Arakawa K."/>
        </authorList>
    </citation>
    <scope>NUCLEOTIDE SEQUENCE [LARGE SCALE GENOMIC DNA]</scope>
</reference>
<dbReference type="AlphaFoldDB" id="A0A4Y2SH76"/>
<comment type="caution">
    <text evidence="1">The sequence shown here is derived from an EMBL/GenBank/DDBJ whole genome shotgun (WGS) entry which is preliminary data.</text>
</comment>
<dbReference type="Proteomes" id="UP000499080">
    <property type="component" value="Unassembled WGS sequence"/>
</dbReference>
<evidence type="ECO:0000313" key="2">
    <source>
        <dbReference type="Proteomes" id="UP000499080"/>
    </source>
</evidence>
<sequence length="147" mass="17026">MEIPFKIRGSRSKAPRFKSTHYHSGDYRTNYTRHLLSVPLLDGRITNDINSIFCYIRQMAALQNSYSKQFSHFKVYDTSLSTKPARACNNRGSNLRKCTQHKSRNYRFLDIQIILNKLGVTPVVHRATPFYKSVSTSGPWEFLLYSG</sequence>
<accession>A0A4Y2SH76</accession>
<protein>
    <submittedName>
        <fullName evidence="1">Uncharacterized protein</fullName>
    </submittedName>
</protein>